<evidence type="ECO:0000313" key="2">
    <source>
        <dbReference type="Proteomes" id="UP001157134"/>
    </source>
</evidence>
<accession>A0ABQ6HHV0</accession>
<reference evidence="1 2" key="1">
    <citation type="submission" date="2023-03" db="EMBL/GenBank/DDBJ databases">
        <title>Thalassotalea loyana LMG 22536T draft genome sequence.</title>
        <authorList>
            <person name="Sawabe T."/>
        </authorList>
    </citation>
    <scope>NUCLEOTIDE SEQUENCE [LARGE SCALE GENOMIC DNA]</scope>
    <source>
        <strain evidence="1 2">LMG 22536</strain>
    </source>
</reference>
<dbReference type="Pfam" id="PF09558">
    <property type="entry name" value="DUF2375"/>
    <property type="match status" value="1"/>
</dbReference>
<keyword evidence="2" id="KW-1185">Reference proteome</keyword>
<dbReference type="NCBIfam" id="TIGR02922">
    <property type="entry name" value="TIGR02922 family protein"/>
    <property type="match status" value="1"/>
</dbReference>
<dbReference type="RefSeq" id="WP_284301081.1">
    <property type="nucleotide sequence ID" value="NZ_BSSV01000009.1"/>
</dbReference>
<comment type="caution">
    <text evidence="1">The sequence shown here is derived from an EMBL/GenBank/DDBJ whole genome shotgun (WGS) entry which is preliminary data.</text>
</comment>
<name>A0ABQ6HHV0_9GAMM</name>
<dbReference type="InterPro" id="IPR014271">
    <property type="entry name" value="CHP02922"/>
</dbReference>
<dbReference type="EMBL" id="BSSV01000009">
    <property type="protein sequence ID" value="GLX87232.1"/>
    <property type="molecule type" value="Genomic_DNA"/>
</dbReference>
<dbReference type="Proteomes" id="UP001157134">
    <property type="component" value="Unassembled WGS sequence"/>
</dbReference>
<evidence type="ECO:0008006" key="3">
    <source>
        <dbReference type="Google" id="ProtNLM"/>
    </source>
</evidence>
<sequence length="77" mass="8667">MFKVVTVIYYAEESLELRSLCCTFEQNTNGRVVIPESFKSGKSIIAVCEGRINIINKVGDRIINDLHLVNTPHSSVR</sequence>
<gene>
    <name evidence="1" type="ORF">tloyanaT_34850</name>
</gene>
<organism evidence="1 2">
    <name type="scientific">Thalassotalea loyana</name>
    <dbReference type="NCBI Taxonomy" id="280483"/>
    <lineage>
        <taxon>Bacteria</taxon>
        <taxon>Pseudomonadati</taxon>
        <taxon>Pseudomonadota</taxon>
        <taxon>Gammaproteobacteria</taxon>
        <taxon>Alteromonadales</taxon>
        <taxon>Colwelliaceae</taxon>
        <taxon>Thalassotalea</taxon>
    </lineage>
</organism>
<evidence type="ECO:0000313" key="1">
    <source>
        <dbReference type="EMBL" id="GLX87232.1"/>
    </source>
</evidence>
<proteinExistence type="predicted"/>
<protein>
    <recommendedName>
        <fullName evidence="3">TIGR02922 family protein</fullName>
    </recommendedName>
</protein>